<dbReference type="KEGG" id="maur:BOH66_14900"/>
<dbReference type="OrthoDB" id="3813297at2"/>
<dbReference type="AlphaFoldDB" id="A0A1P8UBA3"/>
<evidence type="ECO:0000313" key="2">
    <source>
        <dbReference type="EMBL" id="APZ35390.1"/>
    </source>
</evidence>
<dbReference type="InterPro" id="IPR011032">
    <property type="entry name" value="GroES-like_sf"/>
</dbReference>
<name>A0A1P8UBA3_9MICO</name>
<accession>A0A1P8UBA3</accession>
<dbReference type="Proteomes" id="UP000187185">
    <property type="component" value="Chromosome"/>
</dbReference>
<dbReference type="RefSeq" id="WP_076691759.1">
    <property type="nucleotide sequence ID" value="NZ_CP018762.1"/>
</dbReference>
<dbReference type="SUPFAM" id="SSF50129">
    <property type="entry name" value="GroES-like"/>
    <property type="match status" value="1"/>
</dbReference>
<proteinExistence type="predicted"/>
<protein>
    <recommendedName>
        <fullName evidence="1">Alcohol dehydrogenase-like N-terminal domain-containing protein</fullName>
    </recommendedName>
</protein>
<keyword evidence="3" id="KW-1185">Reference proteome</keyword>
<evidence type="ECO:0000259" key="1">
    <source>
        <dbReference type="Pfam" id="PF08240"/>
    </source>
</evidence>
<reference evidence="2 3" key="1">
    <citation type="submission" date="2016-12" db="EMBL/GenBank/DDBJ databases">
        <title>Complete genome sequence of Microbacterium aurum KACC 15219.</title>
        <authorList>
            <person name="Jung Y."/>
            <person name="Shin J.-H."/>
            <person name="Lee Y.-J."/>
            <person name="Yi H."/>
            <person name="Bahn Y.-S."/>
            <person name="Kim J.F."/>
            <person name="Lee D.-W."/>
        </authorList>
    </citation>
    <scope>NUCLEOTIDE SEQUENCE [LARGE SCALE GENOMIC DNA]</scope>
    <source>
        <strain evidence="2 3">KACC 15219</strain>
    </source>
</reference>
<feature type="domain" description="Alcohol dehydrogenase-like N-terminal" evidence="1">
    <location>
        <begin position="26"/>
        <end position="92"/>
    </location>
</feature>
<organism evidence="2 3">
    <name type="scientific">Microbacterium aurum</name>
    <dbReference type="NCBI Taxonomy" id="36805"/>
    <lineage>
        <taxon>Bacteria</taxon>
        <taxon>Bacillati</taxon>
        <taxon>Actinomycetota</taxon>
        <taxon>Actinomycetes</taxon>
        <taxon>Micrococcales</taxon>
        <taxon>Microbacteriaceae</taxon>
        <taxon>Microbacterium</taxon>
    </lineage>
</organism>
<dbReference type="Pfam" id="PF08240">
    <property type="entry name" value="ADH_N"/>
    <property type="match status" value="1"/>
</dbReference>
<dbReference type="Gene3D" id="3.90.180.10">
    <property type="entry name" value="Medium-chain alcohol dehydrogenases, catalytic domain"/>
    <property type="match status" value="1"/>
</dbReference>
<dbReference type="InterPro" id="IPR013154">
    <property type="entry name" value="ADH-like_N"/>
</dbReference>
<dbReference type="EMBL" id="CP018762">
    <property type="protein sequence ID" value="APZ35390.1"/>
    <property type="molecule type" value="Genomic_DNA"/>
</dbReference>
<dbReference type="STRING" id="36805.BOH66_14900"/>
<sequence length="105" mass="10760">MKSFVVETLDSSRLVEIEAPEPAPASGEAVIDVRASTVNRGELSLLASRDKGWAPGQDVAGVVISQAADGSGPRIGERVVGLAEQGSCTSYQYPREGAIGGDGST</sequence>
<evidence type="ECO:0000313" key="3">
    <source>
        <dbReference type="Proteomes" id="UP000187185"/>
    </source>
</evidence>
<gene>
    <name evidence="2" type="ORF">BOH66_14900</name>
</gene>